<accession>A0ABW7BXL5</accession>
<reference evidence="2 3" key="1">
    <citation type="submission" date="2024-10" db="EMBL/GenBank/DDBJ databases">
        <title>The Natural Products Discovery Center: Release of the First 8490 Sequenced Strains for Exploring Actinobacteria Biosynthetic Diversity.</title>
        <authorList>
            <person name="Kalkreuter E."/>
            <person name="Kautsar S.A."/>
            <person name="Yang D."/>
            <person name="Bader C.D."/>
            <person name="Teijaro C.N."/>
            <person name="Fluegel L."/>
            <person name="Davis C.M."/>
            <person name="Simpson J.R."/>
            <person name="Lauterbach L."/>
            <person name="Steele A.D."/>
            <person name="Gui C."/>
            <person name="Meng S."/>
            <person name="Li G."/>
            <person name="Viehrig K."/>
            <person name="Ye F."/>
            <person name="Su P."/>
            <person name="Kiefer A.F."/>
            <person name="Nichols A."/>
            <person name="Cepeda A.J."/>
            <person name="Yan W."/>
            <person name="Fan B."/>
            <person name="Jiang Y."/>
            <person name="Adhikari A."/>
            <person name="Zheng C.-J."/>
            <person name="Schuster L."/>
            <person name="Cowan T.M."/>
            <person name="Smanski M.J."/>
            <person name="Chevrette M.G."/>
            <person name="De Carvalho L.P.S."/>
            <person name="Shen B."/>
        </authorList>
    </citation>
    <scope>NUCLEOTIDE SEQUENCE [LARGE SCALE GENOMIC DNA]</scope>
    <source>
        <strain evidence="2 3">NPDC048229</strain>
    </source>
</reference>
<dbReference type="Proteomes" id="UP001604282">
    <property type="component" value="Unassembled WGS sequence"/>
</dbReference>
<proteinExistence type="predicted"/>
<keyword evidence="3" id="KW-1185">Reference proteome</keyword>
<evidence type="ECO:0000256" key="1">
    <source>
        <dbReference type="SAM" id="SignalP"/>
    </source>
</evidence>
<comment type="caution">
    <text evidence="2">The sequence shown here is derived from an EMBL/GenBank/DDBJ whole genome shotgun (WGS) entry which is preliminary data.</text>
</comment>
<evidence type="ECO:0000313" key="2">
    <source>
        <dbReference type="EMBL" id="MFG3191120.1"/>
    </source>
</evidence>
<sequence>MKLRTTLGASLGAFALLLSTAGSAQAAQGEFHYKYVDGYGQERHVTLHDPHGGKCVNLHAVGEDDELPGYGPHNDTDAAVTVYLGASCTGAEWRLRAHGKPAKDTLELRSVRFDAPAAR</sequence>
<evidence type="ECO:0000313" key="3">
    <source>
        <dbReference type="Proteomes" id="UP001604282"/>
    </source>
</evidence>
<organism evidence="2 3">
    <name type="scientific">Streptomyces omiyaensis</name>
    <dbReference type="NCBI Taxonomy" id="68247"/>
    <lineage>
        <taxon>Bacteria</taxon>
        <taxon>Bacillati</taxon>
        <taxon>Actinomycetota</taxon>
        <taxon>Actinomycetes</taxon>
        <taxon>Kitasatosporales</taxon>
        <taxon>Streptomycetaceae</taxon>
        <taxon>Streptomyces</taxon>
    </lineage>
</organism>
<dbReference type="EMBL" id="JBICZW010000011">
    <property type="protein sequence ID" value="MFG3191120.1"/>
    <property type="molecule type" value="Genomic_DNA"/>
</dbReference>
<protein>
    <recommendedName>
        <fullName evidence="4">Secreted protein</fullName>
    </recommendedName>
</protein>
<name>A0ABW7BXL5_9ACTN</name>
<feature type="chain" id="PRO_5047188440" description="Secreted protein" evidence="1">
    <location>
        <begin position="27"/>
        <end position="119"/>
    </location>
</feature>
<keyword evidence="1" id="KW-0732">Signal</keyword>
<dbReference type="RefSeq" id="WP_189849992.1">
    <property type="nucleotide sequence ID" value="NZ_BMVV01000009.1"/>
</dbReference>
<gene>
    <name evidence="2" type="ORF">ACGFYS_19530</name>
</gene>
<evidence type="ECO:0008006" key="4">
    <source>
        <dbReference type="Google" id="ProtNLM"/>
    </source>
</evidence>
<feature type="signal peptide" evidence="1">
    <location>
        <begin position="1"/>
        <end position="26"/>
    </location>
</feature>